<dbReference type="RefSeq" id="WP_153723863.1">
    <property type="nucleotide sequence ID" value="NZ_CP045875.1"/>
</dbReference>
<dbReference type="InterPro" id="IPR004017">
    <property type="entry name" value="Cys_rich_dom"/>
</dbReference>
<dbReference type="Pfam" id="PF02754">
    <property type="entry name" value="CCG"/>
    <property type="match status" value="2"/>
</dbReference>
<name>A0A5Q2N135_9FIRM</name>
<feature type="domain" description="Cysteine-rich" evidence="1">
    <location>
        <begin position="132"/>
        <end position="217"/>
    </location>
</feature>
<feature type="domain" description="Cysteine-rich" evidence="1">
    <location>
        <begin position="7"/>
        <end position="83"/>
    </location>
</feature>
<dbReference type="PANTHER" id="PTHR30296">
    <property type="entry name" value="UNCHARACTERIZED PROTEIN YKGE"/>
    <property type="match status" value="1"/>
</dbReference>
<dbReference type="EMBL" id="CP045875">
    <property type="protein sequence ID" value="QGG46255.1"/>
    <property type="molecule type" value="Genomic_DNA"/>
</dbReference>
<dbReference type="GO" id="GO:0016491">
    <property type="term" value="F:oxidoreductase activity"/>
    <property type="evidence" value="ECO:0007669"/>
    <property type="project" value="UniProtKB-ARBA"/>
</dbReference>
<keyword evidence="3" id="KW-1185">Reference proteome</keyword>
<dbReference type="Proteomes" id="UP000366051">
    <property type="component" value="Chromosome"/>
</dbReference>
<protein>
    <submittedName>
        <fullName evidence="2">(Fe-S)-binding protein</fullName>
    </submittedName>
</protein>
<dbReference type="GO" id="GO:0005829">
    <property type="term" value="C:cytosol"/>
    <property type="evidence" value="ECO:0007669"/>
    <property type="project" value="TreeGrafter"/>
</dbReference>
<proteinExistence type="predicted"/>
<dbReference type="OrthoDB" id="9794954at2"/>
<evidence type="ECO:0000313" key="2">
    <source>
        <dbReference type="EMBL" id="QGG46255.1"/>
    </source>
</evidence>
<evidence type="ECO:0000313" key="3">
    <source>
        <dbReference type="Proteomes" id="UP000366051"/>
    </source>
</evidence>
<accession>A0A5Q2N135</accession>
<dbReference type="PANTHER" id="PTHR30296:SF0">
    <property type="entry name" value="LACTATE UTILIZATION PROTEIN A"/>
    <property type="match status" value="1"/>
</dbReference>
<dbReference type="AlphaFoldDB" id="A0A5Q2N135"/>
<organism evidence="2 3">
    <name type="scientific">Heliorestis convoluta</name>
    <dbReference type="NCBI Taxonomy" id="356322"/>
    <lineage>
        <taxon>Bacteria</taxon>
        <taxon>Bacillati</taxon>
        <taxon>Bacillota</taxon>
        <taxon>Clostridia</taxon>
        <taxon>Eubacteriales</taxon>
        <taxon>Heliobacteriaceae</taxon>
        <taxon>Heliorestis</taxon>
    </lineage>
</organism>
<dbReference type="KEGG" id="hcv:FTV88_0076"/>
<sequence length="249" mass="27551">MQVSLMITCLCDNFYPQVGEATVRVLRRLGATVVFVPDQVCCGQPAFNAGYHDAAREVARTCLRAFQDAEYVVSPSGSCAEMIRGNYLRLFKGDKDEFSVVEELRDKTYEFSEFLVKVMKTETIDGSFPHKVAYHPSCHLTRFLNIKDEPLQLLQSIADLELVDLPRAYDCCGFGGTFSVKMAEVSEALVTEKAENVHRSGANVLVGADMGCLMNIKGRLEKLGSTVQVMHIAQVIDEAQKAVKKATLP</sequence>
<evidence type="ECO:0000259" key="1">
    <source>
        <dbReference type="Pfam" id="PF02754"/>
    </source>
</evidence>
<reference evidence="3" key="1">
    <citation type="submission" date="2019-11" db="EMBL/GenBank/DDBJ databases">
        <title>Genome sequence of Heliorestis convoluta strain HH, an alkaliphilic and minimalistic phototrophic bacterium from a soda lake in Egypt.</title>
        <authorList>
            <person name="Dewey E.D."/>
            <person name="Stokes L.M."/>
            <person name="Burchell B.M."/>
            <person name="Shaffer K.N."/>
            <person name="Huntington A.M."/>
            <person name="Baker J.M."/>
            <person name="Nadendla S."/>
            <person name="Giglio M.G."/>
            <person name="Touchman J.W."/>
            <person name="Blankenship R.E."/>
            <person name="Madigan M.T."/>
            <person name="Sattley W.M."/>
        </authorList>
    </citation>
    <scope>NUCLEOTIDE SEQUENCE [LARGE SCALE GENOMIC DNA]</scope>
    <source>
        <strain evidence="3">HH</strain>
    </source>
</reference>
<gene>
    <name evidence="2" type="ORF">FTV88_0076</name>
</gene>